<proteinExistence type="predicted"/>
<accession>A0A1R3RYF8</accession>
<organism evidence="1 2">
    <name type="scientific">Aspergillus carbonarius (strain ITEM 5010)</name>
    <dbReference type="NCBI Taxonomy" id="602072"/>
    <lineage>
        <taxon>Eukaryota</taxon>
        <taxon>Fungi</taxon>
        <taxon>Dikarya</taxon>
        <taxon>Ascomycota</taxon>
        <taxon>Pezizomycotina</taxon>
        <taxon>Eurotiomycetes</taxon>
        <taxon>Eurotiomycetidae</taxon>
        <taxon>Eurotiales</taxon>
        <taxon>Aspergillaceae</taxon>
        <taxon>Aspergillus</taxon>
        <taxon>Aspergillus subgen. Circumdati</taxon>
    </lineage>
</organism>
<protein>
    <submittedName>
        <fullName evidence="1">Uncharacterized protein</fullName>
    </submittedName>
</protein>
<sequence>DFHLQSRTAASAAVEAVVIGPQRGSCHPPGLLGSQQDGIISEGHGLDLIDSCRPVTVPPVQC</sequence>
<dbReference type="AlphaFoldDB" id="A0A1R3RYF8"/>
<dbReference type="EMBL" id="KV907494">
    <property type="protein sequence ID" value="OOF99536.1"/>
    <property type="molecule type" value="Genomic_DNA"/>
</dbReference>
<evidence type="ECO:0000313" key="1">
    <source>
        <dbReference type="EMBL" id="OOF99536.1"/>
    </source>
</evidence>
<name>A0A1R3RYF8_ASPC5</name>
<reference evidence="2" key="1">
    <citation type="journal article" date="2017" name="Genome Biol.">
        <title>Comparative genomics reveals high biological diversity and specific adaptations in the industrially and medically important fungal genus Aspergillus.</title>
        <authorList>
            <person name="de Vries R.P."/>
            <person name="Riley R."/>
            <person name="Wiebenga A."/>
            <person name="Aguilar-Osorio G."/>
            <person name="Amillis S."/>
            <person name="Uchima C.A."/>
            <person name="Anderluh G."/>
            <person name="Asadollahi M."/>
            <person name="Askin M."/>
            <person name="Barry K."/>
            <person name="Battaglia E."/>
            <person name="Bayram O."/>
            <person name="Benocci T."/>
            <person name="Braus-Stromeyer S.A."/>
            <person name="Caldana C."/>
            <person name="Canovas D."/>
            <person name="Cerqueira G.C."/>
            <person name="Chen F."/>
            <person name="Chen W."/>
            <person name="Choi C."/>
            <person name="Clum A."/>
            <person name="Dos Santos R.A."/>
            <person name="Damasio A.R."/>
            <person name="Diallinas G."/>
            <person name="Emri T."/>
            <person name="Fekete E."/>
            <person name="Flipphi M."/>
            <person name="Freyberg S."/>
            <person name="Gallo A."/>
            <person name="Gournas C."/>
            <person name="Habgood R."/>
            <person name="Hainaut M."/>
            <person name="Harispe M.L."/>
            <person name="Henrissat B."/>
            <person name="Hilden K.S."/>
            <person name="Hope R."/>
            <person name="Hossain A."/>
            <person name="Karabika E."/>
            <person name="Karaffa L."/>
            <person name="Karanyi Z."/>
            <person name="Krasevec N."/>
            <person name="Kuo A."/>
            <person name="Kusch H."/>
            <person name="LaButti K."/>
            <person name="Lagendijk E.L."/>
            <person name="Lapidus A."/>
            <person name="Levasseur A."/>
            <person name="Lindquist E."/>
            <person name="Lipzen A."/>
            <person name="Logrieco A.F."/>
            <person name="MacCabe A."/>
            <person name="Maekelae M.R."/>
            <person name="Malavazi I."/>
            <person name="Melin P."/>
            <person name="Meyer V."/>
            <person name="Mielnichuk N."/>
            <person name="Miskei M."/>
            <person name="Molnar A.P."/>
            <person name="Mule G."/>
            <person name="Ngan C.Y."/>
            <person name="Orejas M."/>
            <person name="Orosz E."/>
            <person name="Ouedraogo J.P."/>
            <person name="Overkamp K.M."/>
            <person name="Park H.-S."/>
            <person name="Perrone G."/>
            <person name="Piumi F."/>
            <person name="Punt P.J."/>
            <person name="Ram A.F."/>
            <person name="Ramon A."/>
            <person name="Rauscher S."/>
            <person name="Record E."/>
            <person name="Riano-Pachon D.M."/>
            <person name="Robert V."/>
            <person name="Roehrig J."/>
            <person name="Ruller R."/>
            <person name="Salamov A."/>
            <person name="Salih N.S."/>
            <person name="Samson R.A."/>
            <person name="Sandor E."/>
            <person name="Sanguinetti M."/>
            <person name="Schuetze T."/>
            <person name="Sepcic K."/>
            <person name="Shelest E."/>
            <person name="Sherlock G."/>
            <person name="Sophianopoulou V."/>
            <person name="Squina F.M."/>
            <person name="Sun H."/>
            <person name="Susca A."/>
            <person name="Todd R.B."/>
            <person name="Tsang A."/>
            <person name="Unkles S.E."/>
            <person name="van de Wiele N."/>
            <person name="van Rossen-Uffink D."/>
            <person name="Oliveira J.V."/>
            <person name="Vesth T.C."/>
            <person name="Visser J."/>
            <person name="Yu J.-H."/>
            <person name="Zhou M."/>
            <person name="Andersen M.R."/>
            <person name="Archer D.B."/>
            <person name="Baker S.E."/>
            <person name="Benoit I."/>
            <person name="Brakhage A.A."/>
            <person name="Braus G.H."/>
            <person name="Fischer R."/>
            <person name="Frisvad J.C."/>
            <person name="Goldman G.H."/>
            <person name="Houbraken J."/>
            <person name="Oakley B."/>
            <person name="Pocsi I."/>
            <person name="Scazzocchio C."/>
            <person name="Seiboth B."/>
            <person name="vanKuyk P.A."/>
            <person name="Wortman J."/>
            <person name="Dyer P.S."/>
            <person name="Grigoriev I.V."/>
        </authorList>
    </citation>
    <scope>NUCLEOTIDE SEQUENCE [LARGE SCALE GENOMIC DNA]</scope>
    <source>
        <strain evidence="2">ITEM 5010</strain>
    </source>
</reference>
<dbReference type="Proteomes" id="UP000188318">
    <property type="component" value="Unassembled WGS sequence"/>
</dbReference>
<feature type="non-terminal residue" evidence="1">
    <location>
        <position position="1"/>
    </location>
</feature>
<gene>
    <name evidence="1" type="ORF">ASPCADRAFT_203313</name>
</gene>
<keyword evidence="2" id="KW-1185">Reference proteome</keyword>
<evidence type="ECO:0000313" key="2">
    <source>
        <dbReference type="Proteomes" id="UP000188318"/>
    </source>
</evidence>
<dbReference type="VEuPathDB" id="FungiDB:ASPCADRAFT_203313"/>